<accession>A0A840QKT0</accession>
<reference evidence="3 4" key="1">
    <citation type="submission" date="2020-08" db="EMBL/GenBank/DDBJ databases">
        <title>Sequencing the genomes of 1000 actinobacteria strains.</title>
        <authorList>
            <person name="Klenk H.-P."/>
        </authorList>
    </citation>
    <scope>NUCLEOTIDE SEQUENCE [LARGE SCALE GENOMIC DNA]</scope>
    <source>
        <strain evidence="3 4">DSM 45584</strain>
    </source>
</reference>
<dbReference type="AlphaFoldDB" id="A0A840QKT0"/>
<sequence length="81" mass="8588">MTAERCATRAAEPRPSTPGRTGNGDAGSNCVEVAPLHDGRIAVRNSKHPEAGVVFFTLAEMDAWIKGCEVGEFDDLADTGR</sequence>
<feature type="domain" description="DUF397" evidence="2">
    <location>
        <begin position="24"/>
        <end position="67"/>
    </location>
</feature>
<evidence type="ECO:0000259" key="2">
    <source>
        <dbReference type="Pfam" id="PF04149"/>
    </source>
</evidence>
<dbReference type="Proteomes" id="UP000584374">
    <property type="component" value="Unassembled WGS sequence"/>
</dbReference>
<dbReference type="RefSeq" id="WP_184731627.1">
    <property type="nucleotide sequence ID" value="NZ_JACHIW010000002.1"/>
</dbReference>
<protein>
    <recommendedName>
        <fullName evidence="2">DUF397 domain-containing protein</fullName>
    </recommendedName>
</protein>
<evidence type="ECO:0000256" key="1">
    <source>
        <dbReference type="SAM" id="MobiDB-lite"/>
    </source>
</evidence>
<name>A0A840QKT0_9PSEU</name>
<proteinExistence type="predicted"/>
<keyword evidence="4" id="KW-1185">Reference proteome</keyword>
<evidence type="ECO:0000313" key="4">
    <source>
        <dbReference type="Proteomes" id="UP000584374"/>
    </source>
</evidence>
<comment type="caution">
    <text evidence="3">The sequence shown here is derived from an EMBL/GenBank/DDBJ whole genome shotgun (WGS) entry which is preliminary data.</text>
</comment>
<organism evidence="3 4">
    <name type="scientific">Saccharopolyspora phatthalungensis</name>
    <dbReference type="NCBI Taxonomy" id="664693"/>
    <lineage>
        <taxon>Bacteria</taxon>
        <taxon>Bacillati</taxon>
        <taxon>Actinomycetota</taxon>
        <taxon>Actinomycetes</taxon>
        <taxon>Pseudonocardiales</taxon>
        <taxon>Pseudonocardiaceae</taxon>
        <taxon>Saccharopolyspora</taxon>
    </lineage>
</organism>
<dbReference type="EMBL" id="JACHIW010000002">
    <property type="protein sequence ID" value="MBB5159313.1"/>
    <property type="molecule type" value="Genomic_DNA"/>
</dbReference>
<dbReference type="Pfam" id="PF04149">
    <property type="entry name" value="DUF397"/>
    <property type="match status" value="1"/>
</dbReference>
<dbReference type="InterPro" id="IPR007278">
    <property type="entry name" value="DUF397"/>
</dbReference>
<gene>
    <name evidence="3" type="ORF">BJ970_006912</name>
</gene>
<feature type="region of interest" description="Disordered" evidence="1">
    <location>
        <begin position="1"/>
        <end position="28"/>
    </location>
</feature>
<evidence type="ECO:0000313" key="3">
    <source>
        <dbReference type="EMBL" id="MBB5159313.1"/>
    </source>
</evidence>